<evidence type="ECO:0000313" key="3">
    <source>
        <dbReference type="EMBL" id="KTD30166.1"/>
    </source>
</evidence>
<accession>A0A0W0WDV0</accession>
<feature type="transmembrane region" description="Helical" evidence="1">
    <location>
        <begin position="39"/>
        <end position="60"/>
    </location>
</feature>
<dbReference type="AlphaFoldDB" id="A0A0W0WDV0"/>
<keyword evidence="1" id="KW-1133">Transmembrane helix</keyword>
<feature type="transmembrane region" description="Helical" evidence="1">
    <location>
        <begin position="12"/>
        <end position="33"/>
    </location>
</feature>
<keyword evidence="3" id="KW-0808">Transferase</keyword>
<comment type="caution">
    <text evidence="3">The sequence shown here is derived from an EMBL/GenBank/DDBJ whole genome shotgun (WGS) entry which is preliminary data.</text>
</comment>
<dbReference type="Pfam" id="PF01757">
    <property type="entry name" value="Acyl_transf_3"/>
    <property type="match status" value="1"/>
</dbReference>
<dbReference type="PANTHER" id="PTHR23028">
    <property type="entry name" value="ACETYLTRANSFERASE"/>
    <property type="match status" value="1"/>
</dbReference>
<dbReference type="InterPro" id="IPR002656">
    <property type="entry name" value="Acyl_transf_3_dom"/>
</dbReference>
<dbReference type="EMBL" id="LNYL01000018">
    <property type="protein sequence ID" value="KTD30166.1"/>
    <property type="molecule type" value="Genomic_DNA"/>
</dbReference>
<feature type="transmembrane region" description="Helical" evidence="1">
    <location>
        <begin position="171"/>
        <end position="187"/>
    </location>
</feature>
<reference evidence="3 4" key="1">
    <citation type="submission" date="2015-11" db="EMBL/GenBank/DDBJ databases">
        <title>Genomic analysis of 38 Legionella species identifies large and diverse effector repertoires.</title>
        <authorList>
            <person name="Burstein D."/>
            <person name="Amaro F."/>
            <person name="Zusman T."/>
            <person name="Lifshitz Z."/>
            <person name="Cohen O."/>
            <person name="Gilbert J.A."/>
            <person name="Pupko T."/>
            <person name="Shuman H.A."/>
            <person name="Segal G."/>
        </authorList>
    </citation>
    <scope>NUCLEOTIDE SEQUENCE [LARGE SCALE GENOMIC DNA]</scope>
    <source>
        <strain evidence="3 4">PX-1-G2-E2</strain>
    </source>
</reference>
<feature type="domain" description="Acyltransferase 3" evidence="2">
    <location>
        <begin position="8"/>
        <end position="319"/>
    </location>
</feature>
<dbReference type="PATRIC" id="fig|466.6.peg.716"/>
<evidence type="ECO:0000313" key="4">
    <source>
        <dbReference type="Proteomes" id="UP000054908"/>
    </source>
</evidence>
<sequence length="351" mass="39394">MCEIRNRNNSFDLIRHFAAFLVLFSHHFALSGLTEPIFLHWDTFGFVAVVIFFAISGYFMPRSFTHSGNFVVFMAKRCRRIFPGLIVCSFLMVYLIGTLFTSEPVFHYLFSLSTLKTSIMYIAFSSRPIPGVFSDFFCKGVINGSLWTLPVEFASYVIIGIVLSYMNSWKSVLPLLLLCIVITLVLTKTGKNYGFYSIPLNYLALFGIAFTGGALMSMTQNHWYEKRAYLAIAAVVVVIVLQGRLEMQVLGTLSLAALTIIVGVSFQDKLINGKFDISYGIYIYAFPIQQLVINLLTPHFGLSMVIALAITLCVAFLSYRFVEKPFLNASVHKADAKKLEVIEFSPSASIH</sequence>
<dbReference type="RefSeq" id="WP_058451489.1">
    <property type="nucleotide sequence ID" value="NZ_CAAAIB010000003.1"/>
</dbReference>
<dbReference type="GO" id="GO:0016747">
    <property type="term" value="F:acyltransferase activity, transferring groups other than amino-acyl groups"/>
    <property type="evidence" value="ECO:0007669"/>
    <property type="project" value="InterPro"/>
</dbReference>
<name>A0A0W0WDV0_9GAMM</name>
<feature type="transmembrane region" description="Helical" evidence="1">
    <location>
        <begin position="81"/>
        <end position="100"/>
    </location>
</feature>
<keyword evidence="1" id="KW-0812">Transmembrane</keyword>
<dbReference type="STRING" id="466.Lmac_0663"/>
<evidence type="ECO:0000259" key="2">
    <source>
        <dbReference type="Pfam" id="PF01757"/>
    </source>
</evidence>
<keyword evidence="1" id="KW-0472">Membrane</keyword>
<proteinExistence type="predicted"/>
<feature type="transmembrane region" description="Helical" evidence="1">
    <location>
        <begin position="227"/>
        <end position="243"/>
    </location>
</feature>
<gene>
    <name evidence="3" type="ORF">Lmac_0663</name>
</gene>
<keyword evidence="4" id="KW-1185">Reference proteome</keyword>
<keyword evidence="3" id="KW-0012">Acyltransferase</keyword>
<dbReference type="OrthoDB" id="9767863at2"/>
<protein>
    <submittedName>
        <fullName evidence="3">Acyltransferase</fullName>
    </submittedName>
</protein>
<feature type="transmembrane region" description="Helical" evidence="1">
    <location>
        <begin position="249"/>
        <end position="267"/>
    </location>
</feature>
<feature type="transmembrane region" description="Helical" evidence="1">
    <location>
        <begin position="279"/>
        <end position="296"/>
    </location>
</feature>
<evidence type="ECO:0000256" key="1">
    <source>
        <dbReference type="SAM" id="Phobius"/>
    </source>
</evidence>
<feature type="transmembrane region" description="Helical" evidence="1">
    <location>
        <begin position="302"/>
        <end position="322"/>
    </location>
</feature>
<dbReference type="InterPro" id="IPR050879">
    <property type="entry name" value="Acyltransferase_3"/>
</dbReference>
<organism evidence="3 4">
    <name type="scientific">Legionella maceachernii</name>
    <dbReference type="NCBI Taxonomy" id="466"/>
    <lineage>
        <taxon>Bacteria</taxon>
        <taxon>Pseudomonadati</taxon>
        <taxon>Pseudomonadota</taxon>
        <taxon>Gammaproteobacteria</taxon>
        <taxon>Legionellales</taxon>
        <taxon>Legionellaceae</taxon>
        <taxon>Legionella</taxon>
    </lineage>
</organism>
<feature type="transmembrane region" description="Helical" evidence="1">
    <location>
        <begin position="193"/>
        <end position="215"/>
    </location>
</feature>
<dbReference type="Proteomes" id="UP000054908">
    <property type="component" value="Unassembled WGS sequence"/>
</dbReference>